<proteinExistence type="predicted"/>
<gene>
    <name evidence="1" type="ORF">O7A60_22265</name>
</gene>
<dbReference type="RefSeq" id="WP_337108021.1">
    <property type="nucleotide sequence ID" value="NZ_JAPYKS010000017.1"/>
</dbReference>
<organism evidence="1 2">
    <name type="scientific">Mesorhizobium salmacidum</name>
    <dbReference type="NCBI Taxonomy" id="3015171"/>
    <lineage>
        <taxon>Bacteria</taxon>
        <taxon>Pseudomonadati</taxon>
        <taxon>Pseudomonadota</taxon>
        <taxon>Alphaproteobacteria</taxon>
        <taxon>Hyphomicrobiales</taxon>
        <taxon>Phyllobacteriaceae</taxon>
        <taxon>Mesorhizobium</taxon>
    </lineage>
</organism>
<dbReference type="PROSITE" id="PS51257">
    <property type="entry name" value="PROKAR_LIPOPROTEIN"/>
    <property type="match status" value="1"/>
</dbReference>
<name>A0ABU8L1D2_9HYPH</name>
<dbReference type="EMBL" id="JAPYKS010000017">
    <property type="protein sequence ID" value="MEI9411472.1"/>
    <property type="molecule type" value="Genomic_DNA"/>
</dbReference>
<keyword evidence="2" id="KW-1185">Reference proteome</keyword>
<protein>
    <submittedName>
        <fullName evidence="1">Uncharacterized protein</fullName>
    </submittedName>
</protein>
<evidence type="ECO:0000313" key="1">
    <source>
        <dbReference type="EMBL" id="MEI9411472.1"/>
    </source>
</evidence>
<sequence length="136" mass="14882">MNKFMRGLAAKGRKNAWFIAAVALISIVSGCQSMDAIKTGSLAGKTAMHAPGKKIHYVWKKRIHVFNRKSLTQTTSVTRTTETAYAVFVRPQRARTVTLAPIEVSYKLSNGGPFLGHSPWICGPSGFGQRSSCRAR</sequence>
<comment type="caution">
    <text evidence="1">The sequence shown here is derived from an EMBL/GenBank/DDBJ whole genome shotgun (WGS) entry which is preliminary data.</text>
</comment>
<reference evidence="1 2" key="1">
    <citation type="submission" date="2022-12" db="EMBL/GenBank/DDBJ databases">
        <authorList>
            <person name="Muema E."/>
        </authorList>
    </citation>
    <scope>NUCLEOTIDE SEQUENCE [LARGE SCALE GENOMIC DNA]</scope>
    <source>
        <strain evidence="2">1326</strain>
    </source>
</reference>
<accession>A0ABU8L1D2</accession>
<evidence type="ECO:0000313" key="2">
    <source>
        <dbReference type="Proteomes" id="UP001387293"/>
    </source>
</evidence>
<dbReference type="Proteomes" id="UP001387293">
    <property type="component" value="Unassembled WGS sequence"/>
</dbReference>